<feature type="domain" description="F-box" evidence="2">
    <location>
        <begin position="61"/>
        <end position="107"/>
    </location>
</feature>
<evidence type="ECO:0000259" key="2">
    <source>
        <dbReference type="PROSITE" id="PS50181"/>
    </source>
</evidence>
<dbReference type="EMBL" id="JAOYFB010000001">
    <property type="protein sequence ID" value="KAK4002110.1"/>
    <property type="molecule type" value="Genomic_DNA"/>
</dbReference>
<dbReference type="InterPro" id="IPR006553">
    <property type="entry name" value="Leu-rich_rpt_Cys-con_subtyp"/>
</dbReference>
<proteinExistence type="predicted"/>
<keyword evidence="1" id="KW-0833">Ubl conjugation pathway</keyword>
<dbReference type="SUPFAM" id="SSF81383">
    <property type="entry name" value="F-box domain"/>
    <property type="match status" value="1"/>
</dbReference>
<dbReference type="InterPro" id="IPR001810">
    <property type="entry name" value="F-box_dom"/>
</dbReference>
<evidence type="ECO:0000313" key="3">
    <source>
        <dbReference type="EMBL" id="KAK4002110.1"/>
    </source>
</evidence>
<dbReference type="SMART" id="SM00256">
    <property type="entry name" value="FBOX"/>
    <property type="match status" value="1"/>
</dbReference>
<keyword evidence="4" id="KW-1185">Reference proteome</keyword>
<accession>A0ABQ9YNP5</accession>
<dbReference type="Gene3D" id="3.80.10.10">
    <property type="entry name" value="Ribonuclease Inhibitor"/>
    <property type="match status" value="4"/>
</dbReference>
<evidence type="ECO:0000256" key="1">
    <source>
        <dbReference type="ARBA" id="ARBA00022786"/>
    </source>
</evidence>
<sequence>MSFLADFGKSRKYGCRDSRATTAQPYRELPERTGGVETKSRGVLKSSLLSVSKHSEITISVVMADQLPLEIIEKILKYLKPSDRLTASTVCLLWYEASLTMSLWKDVVLTFENSLDDAACVFQWTRKPVQHVKIKEINFSASIPGLFEFWSQISQNLLSLEIHGSYITEANLLNLLLQCQSLESLHFHNCRDTFITGKLFSNDLVLSHIKLAMPNLKKLAFSENSSYFSDALLDRFMALVVNLTYLSFSGTTISFHPGINKKFYSKNNGKEETKSSELVLTFDCMLQHIAKHSKTVEHLDFSQTLIDDKACIALSKVAGLKLYSLILRSCEVSGPGISGLCATQSTLTELDISSCRRITDNALSSICSLLPNLQKLSIQNCRAVTDMGISYLSQLCCLWYVNLQGLQHITSLGVENGLLSKRNETLTQINLSNTRVTEETLHQLAKNSPFLTHLNLTSCKMAVSDSSLRVVLNSLLHLRELLLDWCISLTDGGFDTSNLTVTNPAIQEDGNFPDLPLEVPSSKLQENCTLADFFSFSGLIHLSVSGCNKLTDRSLQYAFRFRELRHLDLNACPLISDTGLVALSEQNRGIEILILNYGKFTDCAMTKAISYLSRLKRLSLHGCLNLTNLTLKAIERYQLRYLSHLDISHCRLISLEYAFLFQLRMPSIRELDTAGLE</sequence>
<dbReference type="PANTHER" id="PTHR13318:SF247">
    <property type="entry name" value="GH16156P"/>
    <property type="match status" value="1"/>
</dbReference>
<name>A0ABQ9YNP5_9CRUS</name>
<dbReference type="Pfam" id="PF25372">
    <property type="entry name" value="DUF7885"/>
    <property type="match status" value="1"/>
</dbReference>
<dbReference type="Pfam" id="PF12937">
    <property type="entry name" value="F-box-like"/>
    <property type="match status" value="1"/>
</dbReference>
<protein>
    <recommendedName>
        <fullName evidence="2">F-box domain-containing protein</fullName>
    </recommendedName>
</protein>
<dbReference type="PANTHER" id="PTHR13318">
    <property type="entry name" value="PARTNER OF PAIRED, ISOFORM B-RELATED"/>
    <property type="match status" value="1"/>
</dbReference>
<dbReference type="Pfam" id="PF13516">
    <property type="entry name" value="LRR_6"/>
    <property type="match status" value="1"/>
</dbReference>
<dbReference type="InterPro" id="IPR001611">
    <property type="entry name" value="Leu-rich_rpt"/>
</dbReference>
<dbReference type="InterPro" id="IPR032675">
    <property type="entry name" value="LRR_dom_sf"/>
</dbReference>
<dbReference type="InterPro" id="IPR036047">
    <property type="entry name" value="F-box-like_dom_sf"/>
</dbReference>
<dbReference type="InterPro" id="IPR057207">
    <property type="entry name" value="FBXL15_LRR"/>
</dbReference>
<dbReference type="SMART" id="SM00367">
    <property type="entry name" value="LRR_CC"/>
    <property type="match status" value="6"/>
</dbReference>
<dbReference type="SUPFAM" id="SSF52058">
    <property type="entry name" value="L domain-like"/>
    <property type="match status" value="1"/>
</dbReference>
<comment type="caution">
    <text evidence="3">The sequence shown here is derived from an EMBL/GenBank/DDBJ whole genome shotgun (WGS) entry which is preliminary data.</text>
</comment>
<reference evidence="3 4" key="1">
    <citation type="journal article" date="2023" name="Nucleic Acids Res.">
        <title>The hologenome of Daphnia magna reveals possible DNA methylation and microbiome-mediated evolution of the host genome.</title>
        <authorList>
            <person name="Chaturvedi A."/>
            <person name="Li X."/>
            <person name="Dhandapani V."/>
            <person name="Marshall H."/>
            <person name="Kissane S."/>
            <person name="Cuenca-Cambronero M."/>
            <person name="Asole G."/>
            <person name="Calvet F."/>
            <person name="Ruiz-Romero M."/>
            <person name="Marangio P."/>
            <person name="Guigo R."/>
            <person name="Rago D."/>
            <person name="Mirbahai L."/>
            <person name="Eastwood N."/>
            <person name="Colbourne J.K."/>
            <person name="Zhou J."/>
            <person name="Mallon E."/>
            <person name="Orsini L."/>
        </authorList>
    </citation>
    <scope>NUCLEOTIDE SEQUENCE [LARGE SCALE GENOMIC DNA]</scope>
    <source>
        <strain evidence="3">LRV0_1</strain>
    </source>
</reference>
<gene>
    <name evidence="3" type="ORF">OUZ56_003960</name>
</gene>
<dbReference type="SUPFAM" id="SSF52047">
    <property type="entry name" value="RNI-like"/>
    <property type="match status" value="1"/>
</dbReference>
<dbReference type="Proteomes" id="UP001234178">
    <property type="component" value="Unassembled WGS sequence"/>
</dbReference>
<organism evidence="3 4">
    <name type="scientific">Daphnia magna</name>
    <dbReference type="NCBI Taxonomy" id="35525"/>
    <lineage>
        <taxon>Eukaryota</taxon>
        <taxon>Metazoa</taxon>
        <taxon>Ecdysozoa</taxon>
        <taxon>Arthropoda</taxon>
        <taxon>Crustacea</taxon>
        <taxon>Branchiopoda</taxon>
        <taxon>Diplostraca</taxon>
        <taxon>Cladocera</taxon>
        <taxon>Anomopoda</taxon>
        <taxon>Daphniidae</taxon>
        <taxon>Daphnia</taxon>
    </lineage>
</organism>
<evidence type="ECO:0000313" key="4">
    <source>
        <dbReference type="Proteomes" id="UP001234178"/>
    </source>
</evidence>
<dbReference type="PROSITE" id="PS50181">
    <property type="entry name" value="FBOX"/>
    <property type="match status" value="1"/>
</dbReference>